<dbReference type="GO" id="GO:0016020">
    <property type="term" value="C:membrane"/>
    <property type="evidence" value="ECO:0007669"/>
    <property type="project" value="TreeGrafter"/>
</dbReference>
<comment type="similarity">
    <text evidence="2">Belongs to the acyltransferase 3 family.</text>
</comment>
<evidence type="ECO:0000313" key="5">
    <source>
        <dbReference type="EMBL" id="EKN71339.1"/>
    </source>
</evidence>
<dbReference type="PANTHER" id="PTHR23028">
    <property type="entry name" value="ACETYLTRANSFERASE"/>
    <property type="match status" value="1"/>
</dbReference>
<dbReference type="STRING" id="1117379.BABA_01615"/>
<comment type="subcellular location">
    <subcellularLocation>
        <location evidence="1">Membrane</location>
    </subcellularLocation>
</comment>
<feature type="transmembrane region" description="Helical" evidence="3">
    <location>
        <begin position="12"/>
        <end position="36"/>
    </location>
</feature>
<feature type="domain" description="Acyltransferase 3" evidence="4">
    <location>
        <begin position="10"/>
        <end position="355"/>
    </location>
</feature>
<dbReference type="RefSeq" id="WP_007083366.1">
    <property type="nucleotide sequence ID" value="NZ_AJLS01000009.1"/>
</dbReference>
<feature type="transmembrane region" description="Helical" evidence="3">
    <location>
        <begin position="302"/>
        <end position="323"/>
    </location>
</feature>
<feature type="transmembrane region" description="Helical" evidence="3">
    <location>
        <begin position="271"/>
        <end position="290"/>
    </location>
</feature>
<feature type="transmembrane region" description="Helical" evidence="3">
    <location>
        <begin position="237"/>
        <end position="256"/>
    </location>
</feature>
<organism evidence="5 6">
    <name type="scientific">Neobacillus bataviensis LMG 21833</name>
    <dbReference type="NCBI Taxonomy" id="1117379"/>
    <lineage>
        <taxon>Bacteria</taxon>
        <taxon>Bacillati</taxon>
        <taxon>Bacillota</taxon>
        <taxon>Bacilli</taxon>
        <taxon>Bacillales</taxon>
        <taxon>Bacillaceae</taxon>
        <taxon>Neobacillus</taxon>
    </lineage>
</organism>
<dbReference type="PATRIC" id="fig|1117379.3.peg.338"/>
<dbReference type="EMBL" id="AJLS01000009">
    <property type="protein sequence ID" value="EKN71339.1"/>
    <property type="molecule type" value="Genomic_DNA"/>
</dbReference>
<dbReference type="AlphaFoldDB" id="K6DSK3"/>
<dbReference type="eggNOG" id="COG1835">
    <property type="taxonomic scope" value="Bacteria"/>
</dbReference>
<gene>
    <name evidence="5" type="ORF">BABA_01615</name>
</gene>
<proteinExistence type="inferred from homology"/>
<feature type="transmembrane region" description="Helical" evidence="3">
    <location>
        <begin position="48"/>
        <end position="74"/>
    </location>
</feature>
<evidence type="ECO:0000259" key="4">
    <source>
        <dbReference type="Pfam" id="PF01757"/>
    </source>
</evidence>
<evidence type="ECO:0000256" key="1">
    <source>
        <dbReference type="ARBA" id="ARBA00004370"/>
    </source>
</evidence>
<protein>
    <submittedName>
        <fullName evidence="5">Acyltransferase 3</fullName>
    </submittedName>
</protein>
<keyword evidence="6" id="KW-1185">Reference proteome</keyword>
<sequence>MLEKQNRIFGLDLARSIAIIFVVIAHGLDIFISPILQESNIGGEVERIFNYPLGFIGVEIFFILSGFLIGNIIIREIVENGSVGSLVNFYIRRWFRTLPLYYLVVIALIIYPTREGFSWANLYFFQNHSSKDLAFNPVSWSLSVEEWFYLTIPLIMLCFFKIKKVNRQKAFLIICFSIIVASLFGRIASVVLFNPTFDFGTRKQIFFRLDSITVGVILAGIKFYYRDIYNYLIAKRKVVFMVALTGLLLCELWFVANSSEALDASFFSRTFFFNLISLFCAALVLSLETVRLNTLRILVKPITFISVISYGLYLLHFHVYLIFKDAFKLNNIATGTAVFLLATAFTIVIAYFIYRYYELPMMKLRDKFNLLKRESKQNEIKKVS</sequence>
<feature type="transmembrane region" description="Helical" evidence="3">
    <location>
        <begin position="147"/>
        <end position="163"/>
    </location>
</feature>
<evidence type="ECO:0000313" key="6">
    <source>
        <dbReference type="Proteomes" id="UP000006316"/>
    </source>
</evidence>
<feature type="transmembrane region" description="Helical" evidence="3">
    <location>
        <begin position="205"/>
        <end position="225"/>
    </location>
</feature>
<keyword evidence="5" id="KW-0012">Acyltransferase</keyword>
<feature type="transmembrane region" description="Helical" evidence="3">
    <location>
        <begin position="94"/>
        <end position="113"/>
    </location>
</feature>
<accession>K6DSK3</accession>
<dbReference type="GO" id="GO:0000271">
    <property type="term" value="P:polysaccharide biosynthetic process"/>
    <property type="evidence" value="ECO:0007669"/>
    <property type="project" value="TreeGrafter"/>
</dbReference>
<dbReference type="InterPro" id="IPR002656">
    <property type="entry name" value="Acyl_transf_3_dom"/>
</dbReference>
<keyword evidence="3" id="KW-0472">Membrane</keyword>
<feature type="transmembrane region" description="Helical" evidence="3">
    <location>
        <begin position="170"/>
        <end position="193"/>
    </location>
</feature>
<dbReference type="GO" id="GO:0016747">
    <property type="term" value="F:acyltransferase activity, transferring groups other than amino-acyl groups"/>
    <property type="evidence" value="ECO:0007669"/>
    <property type="project" value="InterPro"/>
</dbReference>
<dbReference type="Pfam" id="PF01757">
    <property type="entry name" value="Acyl_transf_3"/>
    <property type="match status" value="1"/>
</dbReference>
<dbReference type="Proteomes" id="UP000006316">
    <property type="component" value="Unassembled WGS sequence"/>
</dbReference>
<keyword evidence="3" id="KW-0812">Transmembrane</keyword>
<reference evidence="5 6" key="1">
    <citation type="journal article" date="2012" name="Front. Microbiol.">
        <title>Redundancy and modularity in membrane-associated dissimilatory nitrate reduction in Bacillus.</title>
        <authorList>
            <person name="Heylen K."/>
            <person name="Keltjens J."/>
        </authorList>
    </citation>
    <scope>NUCLEOTIDE SEQUENCE [LARGE SCALE GENOMIC DNA]</scope>
    <source>
        <strain evidence="6">LMG 21833T</strain>
    </source>
</reference>
<comment type="caution">
    <text evidence="5">The sequence shown here is derived from an EMBL/GenBank/DDBJ whole genome shotgun (WGS) entry which is preliminary data.</text>
</comment>
<dbReference type="InterPro" id="IPR050879">
    <property type="entry name" value="Acyltransferase_3"/>
</dbReference>
<keyword evidence="3" id="KW-1133">Transmembrane helix</keyword>
<keyword evidence="5" id="KW-0808">Transferase</keyword>
<dbReference type="PANTHER" id="PTHR23028:SF53">
    <property type="entry name" value="ACYL_TRANSF_3 DOMAIN-CONTAINING PROTEIN"/>
    <property type="match status" value="1"/>
</dbReference>
<name>K6DSK3_9BACI</name>
<evidence type="ECO:0000256" key="2">
    <source>
        <dbReference type="ARBA" id="ARBA00007400"/>
    </source>
</evidence>
<feature type="transmembrane region" description="Helical" evidence="3">
    <location>
        <begin position="335"/>
        <end position="357"/>
    </location>
</feature>
<evidence type="ECO:0000256" key="3">
    <source>
        <dbReference type="SAM" id="Phobius"/>
    </source>
</evidence>
<dbReference type="OrthoDB" id="9796461at2"/>